<accession>A0A140DSE2</accession>
<sequence length="48" mass="5379">MFHWLILLYVSMLCGVFSTNLCFLGLFGTFPDVRLSQSDYSAPGSCLQ</sequence>
<feature type="transmembrane region" description="Helical" evidence="1">
    <location>
        <begin position="6"/>
        <end position="27"/>
    </location>
</feature>
<evidence type="ECO:0000313" key="2">
    <source>
        <dbReference type="EMBL" id="AMK53569.1"/>
    </source>
</evidence>
<keyword evidence="1" id="KW-0472">Membrane</keyword>
<reference evidence="2 3" key="1">
    <citation type="journal article" date="2016" name="Gut Pathog.">
        <title>Whole genome sequencing of "Faecalibaculum rodentium" ALO17, isolated from C57BL/6J laboratory mouse feces.</title>
        <authorList>
            <person name="Lim S."/>
            <person name="Chang D.H."/>
            <person name="Ahn S."/>
            <person name="Kim B.C."/>
        </authorList>
    </citation>
    <scope>NUCLEOTIDE SEQUENCE [LARGE SCALE GENOMIC DNA]</scope>
    <source>
        <strain evidence="2 3">Alo17</strain>
    </source>
</reference>
<dbReference type="Proteomes" id="UP000069771">
    <property type="component" value="Chromosome"/>
</dbReference>
<protein>
    <submittedName>
        <fullName evidence="2">Uncharacterized protein</fullName>
    </submittedName>
</protein>
<dbReference type="STRING" id="1702221.AALO17_04350"/>
<keyword evidence="1" id="KW-1133">Transmembrane helix</keyword>
<keyword evidence="1" id="KW-0812">Transmembrane</keyword>
<dbReference type="KEGG" id="fro:AALO17_04350"/>
<dbReference type="EMBL" id="CP011391">
    <property type="protein sequence ID" value="AMK53569.1"/>
    <property type="molecule type" value="Genomic_DNA"/>
</dbReference>
<organism evidence="2 3">
    <name type="scientific">Faecalibaculum rodentium</name>
    <dbReference type="NCBI Taxonomy" id="1702221"/>
    <lineage>
        <taxon>Bacteria</taxon>
        <taxon>Bacillati</taxon>
        <taxon>Bacillota</taxon>
        <taxon>Erysipelotrichia</taxon>
        <taxon>Erysipelotrichales</taxon>
        <taxon>Erysipelotrichaceae</taxon>
        <taxon>Faecalibaculum</taxon>
    </lineage>
</organism>
<proteinExistence type="predicted"/>
<dbReference type="AlphaFoldDB" id="A0A140DSE2"/>
<keyword evidence="3" id="KW-1185">Reference proteome</keyword>
<evidence type="ECO:0000313" key="3">
    <source>
        <dbReference type="Proteomes" id="UP000069771"/>
    </source>
</evidence>
<evidence type="ECO:0000256" key="1">
    <source>
        <dbReference type="SAM" id="Phobius"/>
    </source>
</evidence>
<gene>
    <name evidence="2" type="ORF">AALO17_04350</name>
</gene>
<name>A0A140DSE2_9FIRM</name>